<evidence type="ECO:0000256" key="2">
    <source>
        <dbReference type="ARBA" id="ARBA00007365"/>
    </source>
</evidence>
<evidence type="ECO:0000313" key="11">
    <source>
        <dbReference type="EMBL" id="KAJ1954509.1"/>
    </source>
</evidence>
<evidence type="ECO:0000313" key="12">
    <source>
        <dbReference type="Proteomes" id="UP001150925"/>
    </source>
</evidence>
<dbReference type="Gene3D" id="2.130.10.10">
    <property type="entry name" value="YVTN repeat-like/Quinoprotein amine dehydrogenase"/>
    <property type="match status" value="2"/>
</dbReference>
<dbReference type="PRINTS" id="PR00153">
    <property type="entry name" value="CSAPPISMRASE"/>
</dbReference>
<dbReference type="InterPro" id="IPR036322">
    <property type="entry name" value="WD40_repeat_dom_sf"/>
</dbReference>
<evidence type="ECO:0000256" key="6">
    <source>
        <dbReference type="ARBA" id="ARBA00023110"/>
    </source>
</evidence>
<dbReference type="InterPro" id="IPR020892">
    <property type="entry name" value="Cyclophilin-type_PPIase_CS"/>
</dbReference>
<dbReference type="InterPro" id="IPR015943">
    <property type="entry name" value="WD40/YVTN_repeat-like_dom_sf"/>
</dbReference>
<dbReference type="PROSITE" id="PS00170">
    <property type="entry name" value="CSA_PPIASE_1"/>
    <property type="match status" value="1"/>
</dbReference>
<dbReference type="EMBL" id="JANBPY010002556">
    <property type="protein sequence ID" value="KAJ1954509.1"/>
    <property type="molecule type" value="Genomic_DNA"/>
</dbReference>
<dbReference type="PANTHER" id="PTHR45625">
    <property type="entry name" value="PEPTIDYL-PROLYL CIS-TRANS ISOMERASE-RELATED"/>
    <property type="match status" value="1"/>
</dbReference>
<dbReference type="GO" id="GO:0005634">
    <property type="term" value="C:nucleus"/>
    <property type="evidence" value="ECO:0007669"/>
    <property type="project" value="UniProtKB-ARBA"/>
</dbReference>
<dbReference type="SUPFAM" id="SSF50978">
    <property type="entry name" value="WD40 repeat-like"/>
    <property type="match status" value="1"/>
</dbReference>
<organism evidence="11 12">
    <name type="scientific">Dispira parvispora</name>
    <dbReference type="NCBI Taxonomy" id="1520584"/>
    <lineage>
        <taxon>Eukaryota</taxon>
        <taxon>Fungi</taxon>
        <taxon>Fungi incertae sedis</taxon>
        <taxon>Zoopagomycota</taxon>
        <taxon>Kickxellomycotina</taxon>
        <taxon>Dimargaritomycetes</taxon>
        <taxon>Dimargaritales</taxon>
        <taxon>Dimargaritaceae</taxon>
        <taxon>Dispira</taxon>
    </lineage>
</organism>
<keyword evidence="6" id="KW-0697">Rotamase</keyword>
<feature type="non-terminal residue" evidence="11">
    <location>
        <position position="623"/>
    </location>
</feature>
<evidence type="ECO:0000256" key="5">
    <source>
        <dbReference type="ARBA" id="ARBA00022737"/>
    </source>
</evidence>
<comment type="similarity">
    <text evidence="2">Belongs to the cyclophilin-type PPIase family.</text>
</comment>
<dbReference type="PROSITE" id="PS50294">
    <property type="entry name" value="WD_REPEATS_REGION"/>
    <property type="match status" value="1"/>
</dbReference>
<comment type="caution">
    <text evidence="11">The sequence shown here is derived from an EMBL/GenBank/DDBJ whole genome shotgun (WGS) entry which is preliminary data.</text>
</comment>
<dbReference type="GO" id="GO:0003755">
    <property type="term" value="F:peptidyl-prolyl cis-trans isomerase activity"/>
    <property type="evidence" value="ECO:0007669"/>
    <property type="project" value="UniProtKB-KW"/>
</dbReference>
<dbReference type="InterPro" id="IPR001680">
    <property type="entry name" value="WD40_rpt"/>
</dbReference>
<evidence type="ECO:0000259" key="10">
    <source>
        <dbReference type="PROSITE" id="PS50072"/>
    </source>
</evidence>
<dbReference type="EC" id="5.2.1.8" evidence="3"/>
<gene>
    <name evidence="11" type="primary">cyp15</name>
    <name evidence="11" type="ORF">IWQ62_005740</name>
</gene>
<keyword evidence="7 11" id="KW-0413">Isomerase</keyword>
<dbReference type="SMART" id="SM00320">
    <property type="entry name" value="WD40"/>
    <property type="match status" value="4"/>
</dbReference>
<reference evidence="11" key="1">
    <citation type="submission" date="2022-07" db="EMBL/GenBank/DDBJ databases">
        <title>Phylogenomic reconstructions and comparative analyses of Kickxellomycotina fungi.</title>
        <authorList>
            <person name="Reynolds N.K."/>
            <person name="Stajich J.E."/>
            <person name="Barry K."/>
            <person name="Grigoriev I.V."/>
            <person name="Crous P."/>
            <person name="Smith M.E."/>
        </authorList>
    </citation>
    <scope>NUCLEOTIDE SEQUENCE</scope>
    <source>
        <strain evidence="11">RSA 1196</strain>
    </source>
</reference>
<evidence type="ECO:0000256" key="9">
    <source>
        <dbReference type="SAM" id="MobiDB-lite"/>
    </source>
</evidence>
<dbReference type="FunFam" id="2.40.100.10:FF:000003">
    <property type="entry name" value="Peptidylprolyl isomerase domain and WD repeat-containing 1"/>
    <property type="match status" value="1"/>
</dbReference>
<proteinExistence type="inferred from homology"/>
<dbReference type="OrthoDB" id="10264753at2759"/>
<evidence type="ECO:0000256" key="7">
    <source>
        <dbReference type="ARBA" id="ARBA00023235"/>
    </source>
</evidence>
<evidence type="ECO:0000256" key="3">
    <source>
        <dbReference type="ARBA" id="ARBA00013194"/>
    </source>
</evidence>
<dbReference type="InterPro" id="IPR029000">
    <property type="entry name" value="Cyclophilin-like_dom_sf"/>
</dbReference>
<dbReference type="Pfam" id="PF00400">
    <property type="entry name" value="WD40"/>
    <property type="match status" value="2"/>
</dbReference>
<feature type="domain" description="PPIase cyclophilin-type" evidence="10">
    <location>
        <begin position="468"/>
        <end position="622"/>
    </location>
</feature>
<dbReference type="Proteomes" id="UP001150925">
    <property type="component" value="Unassembled WGS sequence"/>
</dbReference>
<keyword evidence="5" id="KW-0677">Repeat</keyword>
<dbReference type="InterPro" id="IPR002130">
    <property type="entry name" value="Cyclophilin-type_PPIase_dom"/>
</dbReference>
<dbReference type="Pfam" id="PF00160">
    <property type="entry name" value="Pro_isomerase"/>
    <property type="match status" value="1"/>
</dbReference>
<dbReference type="PROSITE" id="PS50082">
    <property type="entry name" value="WD_REPEATS_2"/>
    <property type="match status" value="1"/>
</dbReference>
<evidence type="ECO:0000256" key="1">
    <source>
        <dbReference type="ARBA" id="ARBA00000971"/>
    </source>
</evidence>
<evidence type="ECO:0000256" key="8">
    <source>
        <dbReference type="PROSITE-ProRule" id="PRU00221"/>
    </source>
</evidence>
<name>A0A9W8AQE5_9FUNG</name>
<accession>A0A9W8AQE5</accession>
<feature type="region of interest" description="Disordered" evidence="9">
    <location>
        <begin position="1"/>
        <end position="38"/>
    </location>
</feature>
<dbReference type="AlphaFoldDB" id="A0A9W8AQE5"/>
<dbReference type="PANTHER" id="PTHR45625:SF4">
    <property type="entry name" value="PEPTIDYLPROLYL ISOMERASE DOMAIN AND WD REPEAT-CONTAINING PROTEIN 1"/>
    <property type="match status" value="1"/>
</dbReference>
<dbReference type="FunFam" id="2.130.10.10:FF:000450">
    <property type="entry name" value="Peptidylprolyl isomerase domain and WD-repeat protein 1"/>
    <property type="match status" value="1"/>
</dbReference>
<sequence length="623" mass="69918">MSKQDDPVSHKRSGSTSGDDMVGPLPPKNPAATQVPSKKRRVLAHEDLYLNALPCAEMYEQSYMHRDVVNFVVVSPTNFIITTSVDGHLKFWKKSPEGIEFVKHFRSHLGTITGVSLSADGLLFATVSVDKTVKIYDVMNFDMINTLSLEFTPRCVCWAHRPGEAQAVLACTDADSSAVYLLDGRGDSTALHTLTNLHQKPVRVLAYSPVDHTVVSVDDVGMCEYWQPEPPFELPTSVQFQYKSETDLYEFRKHKTVPTSLVFSPDYSLFATLSMDDRQVRVFRFATGKLIRKYDESLERISEMQSTSPEAHKLDAMELGRRLALDRELAKSPQVATANAVFDQSGHFLLYPTLLGIKMVNIVTNKAVVLLGKSEPNRFLNMALYQGLPQRQKLGSNLAAATTNNPLLRDEQLSDPTLFVTAYRRNRFYMFTRRDPHTSNKGDRDVFNEKPTLEEQTLAVEKPLARVLGTSAVLHTSLGDIYIKLFPELVPKAVENFTTHSRNGYYNNLLFHRVIKGFMLQTGDPLGDGTGGESIWGGDFEDEFHRDLRHDRPYTVSMANAGPNTNGSQFFITVVPTPWLDNKHTVFGRVTAGMDVVHAIEQVKVDKQDKPLEDITIVSIDVR</sequence>
<dbReference type="Gene3D" id="2.40.100.10">
    <property type="entry name" value="Cyclophilin-like"/>
    <property type="match status" value="1"/>
</dbReference>
<dbReference type="InterPro" id="IPR044666">
    <property type="entry name" value="Cyclophilin_A-like"/>
</dbReference>
<evidence type="ECO:0000256" key="4">
    <source>
        <dbReference type="ARBA" id="ARBA00022574"/>
    </source>
</evidence>
<keyword evidence="4 8" id="KW-0853">WD repeat</keyword>
<dbReference type="SUPFAM" id="SSF50891">
    <property type="entry name" value="Cyclophilin-like"/>
    <property type="match status" value="1"/>
</dbReference>
<dbReference type="CDD" id="cd01927">
    <property type="entry name" value="cyclophilin_WD40"/>
    <property type="match status" value="1"/>
</dbReference>
<keyword evidence="12" id="KW-1185">Reference proteome</keyword>
<dbReference type="PROSITE" id="PS50072">
    <property type="entry name" value="CSA_PPIASE_2"/>
    <property type="match status" value="1"/>
</dbReference>
<protein>
    <recommendedName>
        <fullName evidence="3">peptidylprolyl isomerase</fullName>
        <ecNumber evidence="3">5.2.1.8</ecNumber>
    </recommendedName>
</protein>
<dbReference type="GO" id="GO:0006457">
    <property type="term" value="P:protein folding"/>
    <property type="evidence" value="ECO:0007669"/>
    <property type="project" value="InterPro"/>
</dbReference>
<comment type="catalytic activity">
    <reaction evidence="1">
        <text>[protein]-peptidylproline (omega=180) = [protein]-peptidylproline (omega=0)</text>
        <dbReference type="Rhea" id="RHEA:16237"/>
        <dbReference type="Rhea" id="RHEA-COMP:10747"/>
        <dbReference type="Rhea" id="RHEA-COMP:10748"/>
        <dbReference type="ChEBI" id="CHEBI:83833"/>
        <dbReference type="ChEBI" id="CHEBI:83834"/>
        <dbReference type="EC" id="5.2.1.8"/>
    </reaction>
</comment>
<feature type="repeat" description="WD" evidence="8">
    <location>
        <begin position="105"/>
        <end position="146"/>
    </location>
</feature>